<reference evidence="3 4" key="2">
    <citation type="journal article" date="2013" name="Plant Physiol.">
        <title>A Nostoc punctiforme Sugar Transporter Necessary to Establish a Cyanobacterium-Plant Symbiosis.</title>
        <authorList>
            <person name="Ekman M."/>
            <person name="Picossi S."/>
            <person name="Campbell E.L."/>
            <person name="Meeks J.C."/>
            <person name="Flores E."/>
        </authorList>
    </citation>
    <scope>NUCLEOTIDE SEQUENCE [LARGE SCALE GENOMIC DNA]</scope>
    <source>
        <strain evidence="4">ATCC 29133 / PCC 73102</strain>
    </source>
</reference>
<name>B2IYJ1_NOSP7</name>
<reference evidence="4" key="1">
    <citation type="submission" date="2008-04" db="EMBL/GenBank/DDBJ databases">
        <title>Complete sequence of chromosome of Nostoc punctiforme ATCC 29133.</title>
        <authorList>
            <consortium name="US DOE Joint Genome Institute"/>
            <person name="Copeland A."/>
            <person name="Lucas S."/>
            <person name="Lapidus A."/>
            <person name="Glavina del Rio T."/>
            <person name="Dalin E."/>
            <person name="Tice H."/>
            <person name="Pitluck S."/>
            <person name="Chain P."/>
            <person name="Malfatti S."/>
            <person name="Shin M."/>
            <person name="Vergez L."/>
            <person name="Schmutz J."/>
            <person name="Larimer F."/>
            <person name="Land M."/>
            <person name="Hauser L."/>
            <person name="Kyrpides N."/>
            <person name="Kim E."/>
            <person name="Meeks J.C."/>
            <person name="Elhai J."/>
            <person name="Campbell E.L."/>
            <person name="Thiel T."/>
            <person name="Longmire J."/>
            <person name="Potts M."/>
            <person name="Atlas R."/>
        </authorList>
    </citation>
    <scope>NUCLEOTIDE SEQUENCE [LARGE SCALE GENOMIC DNA]</scope>
    <source>
        <strain evidence="4">ATCC 29133 / PCC 73102</strain>
    </source>
</reference>
<dbReference type="SUPFAM" id="SSF53756">
    <property type="entry name" value="UDP-Glycosyltransferase/glycogen phosphorylase"/>
    <property type="match status" value="1"/>
</dbReference>
<evidence type="ECO:0000259" key="1">
    <source>
        <dbReference type="Pfam" id="PF00534"/>
    </source>
</evidence>
<dbReference type="CAZy" id="GT4">
    <property type="family name" value="Glycosyltransferase Family 4"/>
</dbReference>
<dbReference type="DNASU" id="6250823"/>
<dbReference type="STRING" id="63737.Npun_F1370"/>
<dbReference type="Gene3D" id="3.40.50.2000">
    <property type="entry name" value="Glycogen Phosphorylase B"/>
    <property type="match status" value="2"/>
</dbReference>
<dbReference type="OrthoDB" id="9787617at2"/>
<organism evidence="3 4">
    <name type="scientific">Nostoc punctiforme (strain ATCC 29133 / PCC 73102)</name>
    <dbReference type="NCBI Taxonomy" id="63737"/>
    <lineage>
        <taxon>Bacteria</taxon>
        <taxon>Bacillati</taxon>
        <taxon>Cyanobacteriota</taxon>
        <taxon>Cyanophyceae</taxon>
        <taxon>Nostocales</taxon>
        <taxon>Nostocaceae</taxon>
        <taxon>Nostoc</taxon>
    </lineage>
</organism>
<dbReference type="eggNOG" id="COG0438">
    <property type="taxonomic scope" value="Bacteria"/>
</dbReference>
<accession>B2IYJ1</accession>
<sequence>MRKKIVFIIRDLGYGGAQRQLITLVKNLDKQIFNTTVIFFYANGSLQKDLENNNIQTICLEKRGRWDIFGFLWRLMGHLKRIQPDSLHGYLSESNLLTIFLKPFFLSTSIIWGIRDSNISLDSYDWLDRLIFEIECLLSRFVDLIIVNSHAGQAYHLSHGFPAKKMVVIPNGIDTERFQPNSEAGLRVRTEWRISKDTILIGLIGRLDPMKDHPTFLKAVALLCKERENVCFVCVGIGTHEYAQELYQLAEELEVAEKVIWAGGRADMPDIYNALDITCSSSSYGEGFSNVIGEAMACGVPCVVTDVGDSAWIIDDTGIVVPPNNPEALKAGITSLINIISSKSYSSCHIRQRIISHFSVLNLSLKTQNSLLSINVL</sequence>
<dbReference type="Proteomes" id="UP000001191">
    <property type="component" value="Chromosome"/>
</dbReference>
<dbReference type="Pfam" id="PF00534">
    <property type="entry name" value="Glycos_transf_1"/>
    <property type="match status" value="1"/>
</dbReference>
<dbReference type="PhylomeDB" id="B2IYJ1"/>
<dbReference type="InterPro" id="IPR001296">
    <property type="entry name" value="Glyco_trans_1"/>
</dbReference>
<keyword evidence="3" id="KW-0808">Transferase</keyword>
<dbReference type="PANTHER" id="PTHR12526">
    <property type="entry name" value="GLYCOSYLTRANSFERASE"/>
    <property type="match status" value="1"/>
</dbReference>
<feature type="domain" description="Glycosyl transferase family 1" evidence="1">
    <location>
        <begin position="190"/>
        <end position="338"/>
    </location>
</feature>
<gene>
    <name evidence="3" type="ordered locus">Npun_F1370</name>
</gene>
<evidence type="ECO:0000313" key="3">
    <source>
        <dbReference type="EMBL" id="ACC80078.1"/>
    </source>
</evidence>
<proteinExistence type="predicted"/>
<evidence type="ECO:0000313" key="4">
    <source>
        <dbReference type="Proteomes" id="UP000001191"/>
    </source>
</evidence>
<protein>
    <submittedName>
        <fullName evidence="3">Glycosyl transferase, group 1</fullName>
    </submittedName>
</protein>
<dbReference type="EMBL" id="CP001037">
    <property type="protein sequence ID" value="ACC80078.1"/>
    <property type="molecule type" value="Genomic_DNA"/>
</dbReference>
<feature type="domain" description="Glycosyltransferase subfamily 4-like N-terminal" evidence="2">
    <location>
        <begin position="14"/>
        <end position="177"/>
    </location>
</feature>
<dbReference type="RefSeq" id="WP_012408099.1">
    <property type="nucleotide sequence ID" value="NC_010628.1"/>
</dbReference>
<dbReference type="Pfam" id="PF13439">
    <property type="entry name" value="Glyco_transf_4"/>
    <property type="match status" value="1"/>
</dbReference>
<dbReference type="AlphaFoldDB" id="B2IYJ1"/>
<keyword evidence="4" id="KW-1185">Reference proteome</keyword>
<dbReference type="KEGG" id="npu:Npun_F1370"/>
<evidence type="ECO:0000259" key="2">
    <source>
        <dbReference type="Pfam" id="PF13439"/>
    </source>
</evidence>
<dbReference type="GO" id="GO:0016757">
    <property type="term" value="F:glycosyltransferase activity"/>
    <property type="evidence" value="ECO:0007669"/>
    <property type="project" value="InterPro"/>
</dbReference>
<dbReference type="InterPro" id="IPR028098">
    <property type="entry name" value="Glyco_trans_4-like_N"/>
</dbReference>
<dbReference type="HOGENOM" id="CLU_009583_0_3_3"/>
<dbReference type="EnsemblBacteria" id="ACC80078">
    <property type="protein sequence ID" value="ACC80078"/>
    <property type="gene ID" value="Npun_F1370"/>
</dbReference>